<dbReference type="SUPFAM" id="SSF48452">
    <property type="entry name" value="TPR-like"/>
    <property type="match status" value="1"/>
</dbReference>
<dbReference type="Proteomes" id="UP000664815">
    <property type="component" value="Unassembled WGS sequence"/>
</dbReference>
<evidence type="ECO:0000313" key="2">
    <source>
        <dbReference type="Proteomes" id="UP000664815"/>
    </source>
</evidence>
<dbReference type="EMBL" id="JAFKMG010000933">
    <property type="protein sequence ID" value="MBN8799714.1"/>
    <property type="molecule type" value="Genomic_DNA"/>
</dbReference>
<comment type="caution">
    <text evidence="1">The sequence shown here is derived from an EMBL/GenBank/DDBJ whole genome shotgun (WGS) entry which is preliminary data.</text>
</comment>
<sequence>MRKITDPLAVKYGDAQVTYLYGNLSSALGKADALIKAQPKNPYFQELRGDILMKANKPKDAATAYAKAVSLDPAKSGLLPVSYGQALMAVGTPDSLKKAVAQIEIGLERDRENGPAYRYLAQAYGEQGEVAKAELATAEGYFYSGAYRDAKIFAMRAQQNFKRGEPAWLRAQDIINYGPAKAK</sequence>
<dbReference type="AlphaFoldDB" id="A0A9D8KWQ0"/>
<dbReference type="InterPro" id="IPR011990">
    <property type="entry name" value="TPR-like_helical_dom_sf"/>
</dbReference>
<organism evidence="1 2">
    <name type="scientific">Stenotrophomonas nitritireducens</name>
    <dbReference type="NCBI Taxonomy" id="83617"/>
    <lineage>
        <taxon>Bacteria</taxon>
        <taxon>Pseudomonadati</taxon>
        <taxon>Pseudomonadota</taxon>
        <taxon>Gammaproteobacteria</taxon>
        <taxon>Lysobacterales</taxon>
        <taxon>Lysobacteraceae</taxon>
        <taxon>Stenotrophomonas</taxon>
    </lineage>
</organism>
<evidence type="ECO:0000313" key="1">
    <source>
        <dbReference type="EMBL" id="MBN8799714.1"/>
    </source>
</evidence>
<reference evidence="1" key="1">
    <citation type="submission" date="2021-02" db="EMBL/GenBank/DDBJ databases">
        <title>Thiocyanate and organic carbon inputs drive convergent selection for specific autotrophic Afipia and Thiobacillus strains within complex microbiomes.</title>
        <authorList>
            <person name="Huddy R.J."/>
            <person name="Sachdeva R."/>
            <person name="Kadzinga F."/>
            <person name="Kantor R.S."/>
            <person name="Harrison S.T.L."/>
            <person name="Banfield J.F."/>
        </authorList>
    </citation>
    <scope>NUCLEOTIDE SEQUENCE</scope>
    <source>
        <strain evidence="1">SCN18_10_11_15_R1_P_69_7</strain>
    </source>
</reference>
<proteinExistence type="predicted"/>
<accession>A0A9D8KWQ0</accession>
<gene>
    <name evidence="1" type="ORF">J0H45_10235</name>
</gene>
<evidence type="ECO:0008006" key="3">
    <source>
        <dbReference type="Google" id="ProtNLM"/>
    </source>
</evidence>
<dbReference type="Gene3D" id="1.25.40.10">
    <property type="entry name" value="Tetratricopeptide repeat domain"/>
    <property type="match status" value="1"/>
</dbReference>
<name>A0A9D8KWQ0_9GAMM</name>
<protein>
    <recommendedName>
        <fullName evidence="3">Tetratricopeptide repeat protein</fullName>
    </recommendedName>
</protein>
<dbReference type="Pfam" id="PF13432">
    <property type="entry name" value="TPR_16"/>
    <property type="match status" value="1"/>
</dbReference>